<organism evidence="4 5">
    <name type="scientific">Exophiala mesophila</name>
    <name type="common">Black yeast-like fungus</name>
    <dbReference type="NCBI Taxonomy" id="212818"/>
    <lineage>
        <taxon>Eukaryota</taxon>
        <taxon>Fungi</taxon>
        <taxon>Dikarya</taxon>
        <taxon>Ascomycota</taxon>
        <taxon>Pezizomycotina</taxon>
        <taxon>Eurotiomycetes</taxon>
        <taxon>Chaetothyriomycetidae</taxon>
        <taxon>Chaetothyriales</taxon>
        <taxon>Herpotrichiellaceae</taxon>
        <taxon>Exophiala</taxon>
    </lineage>
</organism>
<evidence type="ECO:0000259" key="2">
    <source>
        <dbReference type="Pfam" id="PF00501"/>
    </source>
</evidence>
<name>A0A438NAS8_EXOME</name>
<evidence type="ECO:0000259" key="3">
    <source>
        <dbReference type="Pfam" id="PF13193"/>
    </source>
</evidence>
<gene>
    <name evidence="4" type="ORF">B0A52_03231</name>
</gene>
<accession>A0A438NAS8</accession>
<dbReference type="EMBL" id="NAJM01000010">
    <property type="protein sequence ID" value="RVX72878.1"/>
    <property type="molecule type" value="Genomic_DNA"/>
</dbReference>
<feature type="domain" description="AMP-binding enzyme C-terminal" evidence="3">
    <location>
        <begin position="412"/>
        <end position="490"/>
    </location>
</feature>
<comment type="caution">
    <text evidence="4">The sequence shown here is derived from an EMBL/GenBank/DDBJ whole genome shotgun (WGS) entry which is preliminary data.</text>
</comment>
<dbReference type="PANTHER" id="PTHR24096:SF265">
    <property type="entry name" value="ENZYME, PUTATIVE (AFU_ORTHOLOGUE AFUA_5G14270)-RELATED"/>
    <property type="match status" value="1"/>
</dbReference>
<dbReference type="Pfam" id="PF13193">
    <property type="entry name" value="AMP-binding_C"/>
    <property type="match status" value="1"/>
</dbReference>
<evidence type="ECO:0000256" key="1">
    <source>
        <dbReference type="ARBA" id="ARBA00006432"/>
    </source>
</evidence>
<evidence type="ECO:0000313" key="4">
    <source>
        <dbReference type="EMBL" id="RVX72878.1"/>
    </source>
</evidence>
<dbReference type="AlphaFoldDB" id="A0A438NAS8"/>
<dbReference type="InterPro" id="IPR045851">
    <property type="entry name" value="AMP-bd_C_sf"/>
</dbReference>
<dbReference type="Gene3D" id="3.40.50.980">
    <property type="match status" value="2"/>
</dbReference>
<dbReference type="VEuPathDB" id="FungiDB:PV10_04047"/>
<dbReference type="GO" id="GO:0019748">
    <property type="term" value="P:secondary metabolic process"/>
    <property type="evidence" value="ECO:0007669"/>
    <property type="project" value="TreeGrafter"/>
</dbReference>
<dbReference type="VEuPathDB" id="FungiDB:PV10_05835"/>
<protein>
    <recommendedName>
        <fullName evidence="6">AMP-dependent synthetase/ligase domain-containing protein</fullName>
    </recommendedName>
</protein>
<dbReference type="PANTHER" id="PTHR24096">
    <property type="entry name" value="LONG-CHAIN-FATTY-ACID--COA LIGASE"/>
    <property type="match status" value="1"/>
</dbReference>
<sequence length="510" mass="57378">MATMQVPANAIEDVFFKPTKTVDIPTQDILSWIFDSPRYPQDQAIYVDPEDPTNSINIHQARDLTRRLIAGFRSTSLRTGDCVCVHSFNNLYYSCVFLAVVGAGFVWAGTNPGYTDFELQHHLRTARAKLVLAEPELYDSIRPAASSVGIPDNNIFIFDWSKTSSVPEAPPQSWTTLLQCGEQDWVRFDDEAVAKSTTACRLFSSGTTGLPKAAALSHYNLIAQHTLLQEQVQKPYQVLTNRKLSGADANLYLQVKRILCLPFFHAAMVPIGHITPLRSGHVSYVMRRFHLEDFLRYTEKFEVTELFVVPPIVVSILQSPLIRRYSLRSLRLVDDNEEDIRSYNQNGEICIRGPTVIKGYFDNPAANASSFLQGWFRTGDIAYCDSKSKKWYIVDRKKELIKVRGFQVAPPELEAVLMSHPNILDAAVIGIPAPSAIDGELPRAYIVARNPAAADRSGIERYVSERLAKYKQLSGGIVFVESLPKTASGKYLKRHLRDLWKRESHTAPKL</sequence>
<dbReference type="GO" id="GO:0016405">
    <property type="term" value="F:CoA-ligase activity"/>
    <property type="evidence" value="ECO:0007669"/>
    <property type="project" value="TreeGrafter"/>
</dbReference>
<dbReference type="InterPro" id="IPR000873">
    <property type="entry name" value="AMP-dep_synth/lig_dom"/>
</dbReference>
<dbReference type="InterPro" id="IPR025110">
    <property type="entry name" value="AMP-bd_C"/>
</dbReference>
<dbReference type="Gene3D" id="3.30.300.30">
    <property type="match status" value="1"/>
</dbReference>
<comment type="similarity">
    <text evidence="1">Belongs to the ATP-dependent AMP-binding enzyme family.</text>
</comment>
<dbReference type="Proteomes" id="UP000288859">
    <property type="component" value="Unassembled WGS sequence"/>
</dbReference>
<reference evidence="4 5" key="1">
    <citation type="submission" date="2017-03" db="EMBL/GenBank/DDBJ databases">
        <title>Genomes of endolithic fungi from Antarctica.</title>
        <authorList>
            <person name="Coleine C."/>
            <person name="Masonjones S."/>
            <person name="Stajich J.E."/>
        </authorList>
    </citation>
    <scope>NUCLEOTIDE SEQUENCE [LARGE SCALE GENOMIC DNA]</scope>
    <source>
        <strain evidence="4 5">CCFEE 6314</strain>
    </source>
</reference>
<dbReference type="OrthoDB" id="6509636at2759"/>
<dbReference type="FunFam" id="3.30.300.30:FF:000007">
    <property type="entry name" value="4-coumarate--CoA ligase 2"/>
    <property type="match status" value="1"/>
</dbReference>
<dbReference type="InterPro" id="IPR042099">
    <property type="entry name" value="ANL_N_sf"/>
</dbReference>
<proteinExistence type="inferred from homology"/>
<evidence type="ECO:0000313" key="5">
    <source>
        <dbReference type="Proteomes" id="UP000288859"/>
    </source>
</evidence>
<dbReference type="Pfam" id="PF00501">
    <property type="entry name" value="AMP-binding"/>
    <property type="match status" value="1"/>
</dbReference>
<dbReference type="SUPFAM" id="SSF56801">
    <property type="entry name" value="Acetyl-CoA synthetase-like"/>
    <property type="match status" value="1"/>
</dbReference>
<dbReference type="Gene3D" id="3.40.50.12780">
    <property type="entry name" value="N-terminal domain of ligase-like"/>
    <property type="match status" value="1"/>
</dbReference>
<feature type="domain" description="AMP-dependent synthetase/ligase" evidence="2">
    <location>
        <begin position="38"/>
        <end position="333"/>
    </location>
</feature>
<evidence type="ECO:0008006" key="6">
    <source>
        <dbReference type="Google" id="ProtNLM"/>
    </source>
</evidence>